<dbReference type="AlphaFoldDB" id="A0A0P9DAG4"/>
<dbReference type="Proteomes" id="UP000050509">
    <property type="component" value="Unassembled WGS sequence"/>
</dbReference>
<evidence type="ECO:0000313" key="2">
    <source>
        <dbReference type="EMBL" id="KPV52681.1"/>
    </source>
</evidence>
<evidence type="ECO:0000313" key="3">
    <source>
        <dbReference type="Proteomes" id="UP000050509"/>
    </source>
</evidence>
<reference evidence="2 3" key="1">
    <citation type="submission" date="2015-09" db="EMBL/GenBank/DDBJ databases">
        <title>Draft genome sequence of Kouleothrix aurantiaca JCM 19913.</title>
        <authorList>
            <person name="Hemp J."/>
        </authorList>
    </citation>
    <scope>NUCLEOTIDE SEQUENCE [LARGE SCALE GENOMIC DNA]</scope>
    <source>
        <strain evidence="2 3">COM-B</strain>
    </source>
</reference>
<sequence length="250" mass="27901">MEVGVVLLTVFVYGLAIFLWVREGSPNYVVGLLGGHLATLLSPFWQALYGFSYDPTMAAIYRLSIDERLQSLTRLQEYALPRPVFIGGWLNVLPALLVFYLYRHRWWFPGYVTNVLTFTLFVVYYMLIEVIIQRQNWLLYHNSVLLPLGVPQLLLSAIMNGLVGLATLAAILLTRRYSLTSLLWIVMPIPFALSMLVHGLLGAPLYTALILQAQSWAGAIGLLGTLGLLLSGAHIIAGSLGRPAEWRQTV</sequence>
<evidence type="ECO:0000256" key="1">
    <source>
        <dbReference type="SAM" id="Phobius"/>
    </source>
</evidence>
<feature type="transmembrane region" description="Helical" evidence="1">
    <location>
        <begin position="6"/>
        <end position="21"/>
    </location>
</feature>
<feature type="transmembrane region" description="Helical" evidence="1">
    <location>
        <begin position="153"/>
        <end position="174"/>
    </location>
</feature>
<keyword evidence="1" id="KW-1133">Transmembrane helix</keyword>
<feature type="transmembrane region" description="Helical" evidence="1">
    <location>
        <begin position="114"/>
        <end position="133"/>
    </location>
</feature>
<keyword evidence="3" id="KW-1185">Reference proteome</keyword>
<comment type="caution">
    <text evidence="2">The sequence shown here is derived from an EMBL/GenBank/DDBJ whole genome shotgun (WGS) entry which is preliminary data.</text>
</comment>
<protein>
    <submittedName>
        <fullName evidence="2">Uncharacterized protein</fullName>
    </submittedName>
</protein>
<gene>
    <name evidence="2" type="ORF">SE17_14020</name>
</gene>
<dbReference type="EMBL" id="LJCR01000463">
    <property type="protein sequence ID" value="KPV52681.1"/>
    <property type="molecule type" value="Genomic_DNA"/>
</dbReference>
<feature type="transmembrane region" description="Helical" evidence="1">
    <location>
        <begin position="213"/>
        <end position="237"/>
    </location>
</feature>
<feature type="transmembrane region" description="Helical" evidence="1">
    <location>
        <begin position="28"/>
        <end position="48"/>
    </location>
</feature>
<feature type="transmembrane region" description="Helical" evidence="1">
    <location>
        <begin position="84"/>
        <end position="102"/>
    </location>
</feature>
<accession>A0A0P9DAG4</accession>
<name>A0A0P9DAG4_9CHLR</name>
<proteinExistence type="predicted"/>
<organism evidence="2 3">
    <name type="scientific">Kouleothrix aurantiaca</name>
    <dbReference type="NCBI Taxonomy" id="186479"/>
    <lineage>
        <taxon>Bacteria</taxon>
        <taxon>Bacillati</taxon>
        <taxon>Chloroflexota</taxon>
        <taxon>Chloroflexia</taxon>
        <taxon>Chloroflexales</taxon>
        <taxon>Roseiflexineae</taxon>
        <taxon>Roseiflexaceae</taxon>
        <taxon>Kouleothrix</taxon>
    </lineage>
</organism>
<feature type="transmembrane region" description="Helical" evidence="1">
    <location>
        <begin position="181"/>
        <end position="201"/>
    </location>
</feature>
<keyword evidence="1" id="KW-0472">Membrane</keyword>
<keyword evidence="1" id="KW-0812">Transmembrane</keyword>